<dbReference type="PANTHER" id="PTHR42988:SF2">
    <property type="entry name" value="CYCLIC NUCLEOTIDE PHOSPHODIESTERASE CBUA0032-RELATED"/>
    <property type="match status" value="1"/>
</dbReference>
<dbReference type="Gene3D" id="3.60.21.40">
    <property type="entry name" value="GpdQ, catalytic alpha/beta sandwich domain"/>
    <property type="match status" value="1"/>
</dbReference>
<evidence type="ECO:0000259" key="6">
    <source>
        <dbReference type="Pfam" id="PF00149"/>
    </source>
</evidence>
<feature type="region of interest" description="Disordered" evidence="5">
    <location>
        <begin position="258"/>
        <end position="289"/>
    </location>
</feature>
<dbReference type="InterPro" id="IPR004843">
    <property type="entry name" value="Calcineurin-like_PHP"/>
</dbReference>
<gene>
    <name evidence="7" type="ORF">CEY11_18720</name>
</gene>
<comment type="caution">
    <text evidence="7">The sequence shown here is derived from an EMBL/GenBank/DDBJ whole genome shotgun (WGS) entry which is preliminary data.</text>
</comment>
<dbReference type="InterPro" id="IPR026575">
    <property type="entry name" value="GpdQ/CpdA-like"/>
</dbReference>
<keyword evidence="2" id="KW-0378">Hydrolase</keyword>
<dbReference type="AlphaFoldDB" id="A0A225MD61"/>
<evidence type="ECO:0000313" key="8">
    <source>
        <dbReference type="Proteomes" id="UP000214603"/>
    </source>
</evidence>
<proteinExistence type="inferred from homology"/>
<reference evidence="8" key="1">
    <citation type="submission" date="2017-06" db="EMBL/GenBank/DDBJ databases">
        <title>Herbaspirillum phytohormonus sp. nov., isolated from the root nodule of Robinia pseudoacacia in lead-zinc mine.</title>
        <authorList>
            <person name="Fan M."/>
            <person name="Lin Y."/>
        </authorList>
    </citation>
    <scope>NUCLEOTIDE SEQUENCE [LARGE SCALE GENOMIC DNA]</scope>
    <source>
        <strain evidence="8">SC-089</strain>
    </source>
</reference>
<dbReference type="InterPro" id="IPR042281">
    <property type="entry name" value="GpdQ_beta-strand"/>
</dbReference>
<dbReference type="InterPro" id="IPR029052">
    <property type="entry name" value="Metallo-depent_PP-like"/>
</dbReference>
<dbReference type="PANTHER" id="PTHR42988">
    <property type="entry name" value="PHOSPHOHYDROLASE"/>
    <property type="match status" value="1"/>
</dbReference>
<accession>A0A225MD61</accession>
<dbReference type="InterPro" id="IPR042283">
    <property type="entry name" value="GpdQ_catalytic"/>
</dbReference>
<evidence type="ECO:0000256" key="2">
    <source>
        <dbReference type="ARBA" id="ARBA00022801"/>
    </source>
</evidence>
<keyword evidence="8" id="KW-1185">Reference proteome</keyword>
<dbReference type="Pfam" id="PF00149">
    <property type="entry name" value="Metallophos"/>
    <property type="match status" value="1"/>
</dbReference>
<evidence type="ECO:0000256" key="3">
    <source>
        <dbReference type="ARBA" id="ARBA00023004"/>
    </source>
</evidence>
<dbReference type="GO" id="GO:0004112">
    <property type="term" value="F:cyclic-nucleotide phosphodiesterase activity"/>
    <property type="evidence" value="ECO:0007669"/>
    <property type="project" value="InterPro"/>
</dbReference>
<protein>
    <submittedName>
        <fullName evidence="7">Phosphodiesterase</fullName>
    </submittedName>
</protein>
<dbReference type="Gene3D" id="3.30.750.180">
    <property type="entry name" value="GpdQ, beta-strand dimerisation domain"/>
    <property type="match status" value="1"/>
</dbReference>
<dbReference type="SUPFAM" id="SSF56300">
    <property type="entry name" value="Metallo-dependent phosphatases"/>
    <property type="match status" value="1"/>
</dbReference>
<keyword evidence="3" id="KW-0408">Iron</keyword>
<evidence type="ECO:0000256" key="1">
    <source>
        <dbReference type="ARBA" id="ARBA00022723"/>
    </source>
</evidence>
<dbReference type="CDD" id="cd07402">
    <property type="entry name" value="MPP_GpdQ"/>
    <property type="match status" value="1"/>
</dbReference>
<evidence type="ECO:0000256" key="5">
    <source>
        <dbReference type="SAM" id="MobiDB-lite"/>
    </source>
</evidence>
<organism evidence="7 8">
    <name type="scientific">Candidimonas nitroreducens</name>
    <dbReference type="NCBI Taxonomy" id="683354"/>
    <lineage>
        <taxon>Bacteria</taxon>
        <taxon>Pseudomonadati</taxon>
        <taxon>Pseudomonadota</taxon>
        <taxon>Betaproteobacteria</taxon>
        <taxon>Burkholderiales</taxon>
        <taxon>Alcaligenaceae</taxon>
        <taxon>Candidimonas</taxon>
    </lineage>
</organism>
<dbReference type="GO" id="GO:0046872">
    <property type="term" value="F:metal ion binding"/>
    <property type="evidence" value="ECO:0007669"/>
    <property type="project" value="UniProtKB-KW"/>
</dbReference>
<comment type="similarity">
    <text evidence="4">Belongs to the cyclic nucleotide phosphodiesterase class-III family.</text>
</comment>
<evidence type="ECO:0000256" key="4">
    <source>
        <dbReference type="ARBA" id="ARBA00025742"/>
    </source>
</evidence>
<dbReference type="Proteomes" id="UP000214603">
    <property type="component" value="Unassembled WGS sequence"/>
</dbReference>
<feature type="domain" description="Calcineurin-like phosphoesterase" evidence="6">
    <location>
        <begin position="1"/>
        <end position="196"/>
    </location>
</feature>
<dbReference type="EMBL" id="NJIH01000010">
    <property type="protein sequence ID" value="OWT56909.1"/>
    <property type="molecule type" value="Genomic_DNA"/>
</dbReference>
<sequence>MLIAQISDLHIQERPGPDGVMAVDHLELAIDDLNRFEPRPDLVVVTGDLTNNGLPAEYAMLHAALGKLEIPYLLIAGNHDSREPLREAFPEHAYLRSGGEFIQYVDDNWPVRIVALDSTVPGRHHGELCPARLQWLADRLAEKPDQTTVVIMHHPPFDTGILPMDALGILAGREEFARIIAQHSNIERVLCGHMHRSIVCRVGNTLASTCPGTAHQVELDLREHGRLTSNAEPPGYHVHWVRPGATVTHHAVVSYLASPLSPPGRPKAKSAPLGGSKPKVQRAGPSLPA</sequence>
<dbReference type="InterPro" id="IPR050884">
    <property type="entry name" value="CNP_phosphodiesterase-III"/>
</dbReference>
<evidence type="ECO:0000313" key="7">
    <source>
        <dbReference type="EMBL" id="OWT56909.1"/>
    </source>
</evidence>
<dbReference type="OrthoDB" id="9784378at2"/>
<dbReference type="RefSeq" id="WP_088604917.1">
    <property type="nucleotide sequence ID" value="NZ_NJIH01000010.1"/>
</dbReference>
<name>A0A225MD61_9BURK</name>
<keyword evidence="1" id="KW-0479">Metal-binding</keyword>